<keyword evidence="3" id="KW-1185">Reference proteome</keyword>
<gene>
    <name evidence="2" type="primary">Dsim\GD16240</name>
    <name evidence="2" type="ORF">Dsim_GD16240</name>
</gene>
<name>B4R518_DROSI</name>
<proteinExistence type="predicted"/>
<reference evidence="2 3" key="1">
    <citation type="journal article" date="2007" name="Nature">
        <title>Evolution of genes and genomes on the Drosophila phylogeny.</title>
        <authorList>
            <consortium name="Drosophila 12 Genomes Consortium"/>
            <person name="Clark A.G."/>
            <person name="Eisen M.B."/>
            <person name="Smith D.R."/>
            <person name="Bergman C.M."/>
            <person name="Oliver B."/>
            <person name="Markow T.A."/>
            <person name="Kaufman T.C."/>
            <person name="Kellis M."/>
            <person name="Gelbart W."/>
            <person name="Iyer V.N."/>
            <person name="Pollard D.A."/>
            <person name="Sackton T.B."/>
            <person name="Larracuente A.M."/>
            <person name="Singh N.D."/>
            <person name="Abad J.P."/>
            <person name="Abt D.N."/>
            <person name="Adryan B."/>
            <person name="Aguade M."/>
            <person name="Akashi H."/>
            <person name="Anderson W.W."/>
            <person name="Aquadro C.F."/>
            <person name="Ardell D.H."/>
            <person name="Arguello R."/>
            <person name="Artieri C.G."/>
            <person name="Barbash D.A."/>
            <person name="Barker D."/>
            <person name="Barsanti P."/>
            <person name="Batterham P."/>
            <person name="Batzoglou S."/>
            <person name="Begun D."/>
            <person name="Bhutkar A."/>
            <person name="Blanco E."/>
            <person name="Bosak S.A."/>
            <person name="Bradley R.K."/>
            <person name="Brand A.D."/>
            <person name="Brent M.R."/>
            <person name="Brooks A.N."/>
            <person name="Brown R.H."/>
            <person name="Butlin R.K."/>
            <person name="Caggese C."/>
            <person name="Calvi B.R."/>
            <person name="Bernardo de Carvalho A."/>
            <person name="Caspi A."/>
            <person name="Castrezana S."/>
            <person name="Celniker S.E."/>
            <person name="Chang J.L."/>
            <person name="Chapple C."/>
            <person name="Chatterji S."/>
            <person name="Chinwalla A."/>
            <person name="Civetta A."/>
            <person name="Clifton S.W."/>
            <person name="Comeron J.M."/>
            <person name="Costello J.C."/>
            <person name="Coyne J.A."/>
            <person name="Daub J."/>
            <person name="David R.G."/>
            <person name="Delcher A.L."/>
            <person name="Delehaunty K."/>
            <person name="Do C.B."/>
            <person name="Ebling H."/>
            <person name="Edwards K."/>
            <person name="Eickbush T."/>
            <person name="Evans J.D."/>
            <person name="Filipski A."/>
            <person name="Findeiss S."/>
            <person name="Freyhult E."/>
            <person name="Fulton L."/>
            <person name="Fulton R."/>
            <person name="Garcia A.C."/>
            <person name="Gardiner A."/>
            <person name="Garfield D.A."/>
            <person name="Garvin B.E."/>
            <person name="Gibson G."/>
            <person name="Gilbert D."/>
            <person name="Gnerre S."/>
            <person name="Godfrey J."/>
            <person name="Good R."/>
            <person name="Gotea V."/>
            <person name="Gravely B."/>
            <person name="Greenberg A.J."/>
            <person name="Griffiths-Jones S."/>
            <person name="Gross S."/>
            <person name="Guigo R."/>
            <person name="Gustafson E.A."/>
            <person name="Haerty W."/>
            <person name="Hahn M.W."/>
            <person name="Halligan D.L."/>
            <person name="Halpern A.L."/>
            <person name="Halter G.M."/>
            <person name="Han M.V."/>
            <person name="Heger A."/>
            <person name="Hillier L."/>
            <person name="Hinrichs A.S."/>
            <person name="Holmes I."/>
            <person name="Hoskins R.A."/>
            <person name="Hubisz M.J."/>
            <person name="Hultmark D."/>
            <person name="Huntley M.A."/>
            <person name="Jaffe D.B."/>
            <person name="Jagadeeshan S."/>
            <person name="Jeck W.R."/>
            <person name="Johnson J."/>
            <person name="Jones C.D."/>
            <person name="Jordan W.C."/>
            <person name="Karpen G.H."/>
            <person name="Kataoka E."/>
            <person name="Keightley P.D."/>
            <person name="Kheradpour P."/>
            <person name="Kirkness E.F."/>
            <person name="Koerich L.B."/>
            <person name="Kristiansen K."/>
            <person name="Kudrna D."/>
            <person name="Kulathinal R.J."/>
            <person name="Kumar S."/>
            <person name="Kwok R."/>
            <person name="Lander E."/>
            <person name="Langley C.H."/>
            <person name="Lapoint R."/>
            <person name="Lazzaro B.P."/>
            <person name="Lee S.J."/>
            <person name="Levesque L."/>
            <person name="Li R."/>
            <person name="Lin C.F."/>
            <person name="Lin M.F."/>
            <person name="Lindblad-Toh K."/>
            <person name="Llopart A."/>
            <person name="Long M."/>
            <person name="Low L."/>
            <person name="Lozovsky E."/>
            <person name="Lu J."/>
            <person name="Luo M."/>
            <person name="Machado C.A."/>
            <person name="Makalowski W."/>
            <person name="Marzo M."/>
            <person name="Matsuda M."/>
            <person name="Matzkin L."/>
            <person name="McAllister B."/>
            <person name="McBride C.S."/>
            <person name="McKernan B."/>
            <person name="McKernan K."/>
            <person name="Mendez-Lago M."/>
            <person name="Minx P."/>
            <person name="Mollenhauer M.U."/>
            <person name="Montooth K."/>
            <person name="Mount S.M."/>
            <person name="Mu X."/>
            <person name="Myers E."/>
            <person name="Negre B."/>
            <person name="Newfeld S."/>
            <person name="Nielsen R."/>
            <person name="Noor M.A."/>
            <person name="O'Grady P."/>
            <person name="Pachter L."/>
            <person name="Papaceit M."/>
            <person name="Parisi M.J."/>
            <person name="Parisi M."/>
            <person name="Parts L."/>
            <person name="Pedersen J.S."/>
            <person name="Pesole G."/>
            <person name="Phillippy A.M."/>
            <person name="Ponting C.P."/>
            <person name="Pop M."/>
            <person name="Porcelli D."/>
            <person name="Powell J.R."/>
            <person name="Prohaska S."/>
            <person name="Pruitt K."/>
            <person name="Puig M."/>
            <person name="Quesneville H."/>
            <person name="Ram K.R."/>
            <person name="Rand D."/>
            <person name="Rasmussen M.D."/>
            <person name="Reed L.K."/>
            <person name="Reenan R."/>
            <person name="Reily A."/>
            <person name="Remington K.A."/>
            <person name="Rieger T.T."/>
            <person name="Ritchie M.G."/>
            <person name="Robin C."/>
            <person name="Rogers Y.H."/>
            <person name="Rohde C."/>
            <person name="Rozas J."/>
            <person name="Rubenfield M.J."/>
            <person name="Ruiz A."/>
            <person name="Russo S."/>
            <person name="Salzberg S.L."/>
            <person name="Sanchez-Gracia A."/>
            <person name="Saranga D.J."/>
            <person name="Sato H."/>
            <person name="Schaeffer S.W."/>
            <person name="Schatz M.C."/>
            <person name="Schlenke T."/>
            <person name="Schwartz R."/>
            <person name="Segarra C."/>
            <person name="Singh R.S."/>
            <person name="Sirot L."/>
            <person name="Sirota M."/>
            <person name="Sisneros N.B."/>
            <person name="Smith C.D."/>
            <person name="Smith T.F."/>
            <person name="Spieth J."/>
            <person name="Stage D.E."/>
            <person name="Stark A."/>
            <person name="Stephan W."/>
            <person name="Strausberg R.L."/>
            <person name="Strempel S."/>
            <person name="Sturgill D."/>
            <person name="Sutton G."/>
            <person name="Sutton G.G."/>
            <person name="Tao W."/>
            <person name="Teichmann S."/>
            <person name="Tobari Y.N."/>
            <person name="Tomimura Y."/>
            <person name="Tsolas J.M."/>
            <person name="Valente V.L."/>
            <person name="Venter E."/>
            <person name="Venter J.C."/>
            <person name="Vicario S."/>
            <person name="Vieira F.G."/>
            <person name="Vilella A.J."/>
            <person name="Villasante A."/>
            <person name="Walenz B."/>
            <person name="Wang J."/>
            <person name="Wasserman M."/>
            <person name="Watts T."/>
            <person name="Wilson D."/>
            <person name="Wilson R.K."/>
            <person name="Wing R.A."/>
            <person name="Wolfner M.F."/>
            <person name="Wong A."/>
            <person name="Wong G.K."/>
            <person name="Wu C.I."/>
            <person name="Wu G."/>
            <person name="Yamamoto D."/>
            <person name="Yang H.P."/>
            <person name="Yang S.P."/>
            <person name="Yorke J.A."/>
            <person name="Yoshida K."/>
            <person name="Zdobnov E."/>
            <person name="Zhang P."/>
            <person name="Zhang Y."/>
            <person name="Zimin A.V."/>
            <person name="Baldwin J."/>
            <person name="Abdouelleil A."/>
            <person name="Abdulkadir J."/>
            <person name="Abebe A."/>
            <person name="Abera B."/>
            <person name="Abreu J."/>
            <person name="Acer S.C."/>
            <person name="Aftuck L."/>
            <person name="Alexander A."/>
            <person name="An P."/>
            <person name="Anderson E."/>
            <person name="Anderson S."/>
            <person name="Arachi H."/>
            <person name="Azer M."/>
            <person name="Bachantsang P."/>
            <person name="Barry A."/>
            <person name="Bayul T."/>
            <person name="Berlin A."/>
            <person name="Bessette D."/>
            <person name="Bloom T."/>
            <person name="Blye J."/>
            <person name="Boguslavskiy L."/>
            <person name="Bonnet C."/>
            <person name="Boukhgalter B."/>
            <person name="Bourzgui I."/>
            <person name="Brown A."/>
            <person name="Cahill P."/>
            <person name="Channer S."/>
            <person name="Cheshatsang Y."/>
            <person name="Chuda L."/>
            <person name="Citroen M."/>
            <person name="Collymore A."/>
            <person name="Cooke P."/>
            <person name="Costello M."/>
            <person name="D'Aco K."/>
            <person name="Daza R."/>
            <person name="De Haan G."/>
            <person name="DeGray S."/>
            <person name="DeMaso C."/>
            <person name="Dhargay N."/>
            <person name="Dooley K."/>
            <person name="Dooley E."/>
            <person name="Doricent M."/>
            <person name="Dorje P."/>
            <person name="Dorjee K."/>
            <person name="Dupes A."/>
            <person name="Elong R."/>
            <person name="Falk J."/>
            <person name="Farina A."/>
            <person name="Faro S."/>
            <person name="Ferguson D."/>
            <person name="Fisher S."/>
            <person name="Foley C.D."/>
            <person name="Franke A."/>
            <person name="Friedrich D."/>
            <person name="Gadbois L."/>
            <person name="Gearin G."/>
            <person name="Gearin C.R."/>
            <person name="Giannoukos G."/>
            <person name="Goode T."/>
            <person name="Graham J."/>
            <person name="Grandbois E."/>
            <person name="Grewal S."/>
            <person name="Gyaltsen K."/>
            <person name="Hafez N."/>
            <person name="Hagos B."/>
            <person name="Hall J."/>
            <person name="Henson C."/>
            <person name="Hollinger A."/>
            <person name="Honan T."/>
            <person name="Huard M.D."/>
            <person name="Hughes L."/>
            <person name="Hurhula B."/>
            <person name="Husby M.E."/>
            <person name="Kamat A."/>
            <person name="Kanga B."/>
            <person name="Kashin S."/>
            <person name="Khazanovich D."/>
            <person name="Kisner P."/>
            <person name="Lance K."/>
            <person name="Lara M."/>
            <person name="Lee W."/>
            <person name="Lennon N."/>
            <person name="Letendre F."/>
            <person name="LeVine R."/>
            <person name="Lipovsky A."/>
            <person name="Liu X."/>
            <person name="Liu J."/>
            <person name="Liu S."/>
            <person name="Lokyitsang T."/>
            <person name="Lokyitsang Y."/>
            <person name="Lubonja R."/>
            <person name="Lui A."/>
            <person name="MacDonald P."/>
            <person name="Magnisalis V."/>
            <person name="Maru K."/>
            <person name="Matthews C."/>
            <person name="McCusker W."/>
            <person name="McDonough S."/>
            <person name="Mehta T."/>
            <person name="Meldrim J."/>
            <person name="Meneus L."/>
            <person name="Mihai O."/>
            <person name="Mihalev A."/>
            <person name="Mihova T."/>
            <person name="Mittelman R."/>
            <person name="Mlenga V."/>
            <person name="Montmayeur A."/>
            <person name="Mulrain L."/>
            <person name="Navidi A."/>
            <person name="Naylor J."/>
            <person name="Negash T."/>
            <person name="Nguyen T."/>
            <person name="Nguyen N."/>
            <person name="Nicol R."/>
            <person name="Norbu C."/>
            <person name="Norbu N."/>
            <person name="Novod N."/>
            <person name="O'Neill B."/>
            <person name="Osman S."/>
            <person name="Markiewicz E."/>
            <person name="Oyono O.L."/>
            <person name="Patti C."/>
            <person name="Phunkhang P."/>
            <person name="Pierre F."/>
            <person name="Priest M."/>
            <person name="Raghuraman S."/>
            <person name="Rege F."/>
            <person name="Reyes R."/>
            <person name="Rise C."/>
            <person name="Rogov P."/>
            <person name="Ross K."/>
            <person name="Ryan E."/>
            <person name="Settipalli S."/>
            <person name="Shea T."/>
            <person name="Sherpa N."/>
            <person name="Shi L."/>
            <person name="Shih D."/>
            <person name="Sparrow T."/>
            <person name="Spaulding J."/>
            <person name="Stalker J."/>
            <person name="Stange-Thomann N."/>
            <person name="Stavropoulos S."/>
            <person name="Stone C."/>
            <person name="Strader C."/>
            <person name="Tesfaye S."/>
            <person name="Thomson T."/>
            <person name="Thoulutsang Y."/>
            <person name="Thoulutsang D."/>
            <person name="Topham K."/>
            <person name="Topping I."/>
            <person name="Tsamla T."/>
            <person name="Vassiliev H."/>
            <person name="Vo A."/>
            <person name="Wangchuk T."/>
            <person name="Wangdi T."/>
            <person name="Weiand M."/>
            <person name="Wilkinson J."/>
            <person name="Wilson A."/>
            <person name="Yadav S."/>
            <person name="Young G."/>
            <person name="Yu Q."/>
            <person name="Zembek L."/>
            <person name="Zhong D."/>
            <person name="Zimmer A."/>
            <person name="Zwirko Z."/>
            <person name="Jaffe D.B."/>
            <person name="Alvarez P."/>
            <person name="Brockman W."/>
            <person name="Butler J."/>
            <person name="Chin C."/>
            <person name="Gnerre S."/>
            <person name="Grabherr M."/>
            <person name="Kleber M."/>
            <person name="Mauceli E."/>
            <person name="MacCallum I."/>
        </authorList>
    </citation>
    <scope>NUCLEOTIDE SEQUENCE [LARGE SCALE GENOMIC DNA]</scope>
    <source>
        <strain evidence="3">white501</strain>
    </source>
</reference>
<sequence length="97" mass="9976">MAHSTQSGAAQALNGQHPELAFADADADTDVDERNEQEQSSISYWALCPGSIPQRATQCGSAAFEDGQRKGAGVSDALAGGLCAGTSTQFDIHALGH</sequence>
<evidence type="ECO:0000256" key="1">
    <source>
        <dbReference type="SAM" id="MobiDB-lite"/>
    </source>
</evidence>
<dbReference type="HOGENOM" id="CLU_2348923_0_0_1"/>
<protein>
    <submittedName>
        <fullName evidence="2">GD16240</fullName>
    </submittedName>
</protein>
<dbReference type="STRING" id="7240.B4R518"/>
<dbReference type="EMBL" id="CM000366">
    <property type="protein sequence ID" value="EDX17167.1"/>
    <property type="molecule type" value="Genomic_DNA"/>
</dbReference>
<feature type="region of interest" description="Disordered" evidence="1">
    <location>
        <begin position="1"/>
        <end position="40"/>
    </location>
</feature>
<evidence type="ECO:0000313" key="3">
    <source>
        <dbReference type="Proteomes" id="UP000000304"/>
    </source>
</evidence>
<evidence type="ECO:0000313" key="2">
    <source>
        <dbReference type="EMBL" id="EDX17167.1"/>
    </source>
</evidence>
<accession>B4R518</accession>
<organism evidence="2 3">
    <name type="scientific">Drosophila simulans</name>
    <name type="common">Fruit fly</name>
    <dbReference type="NCBI Taxonomy" id="7240"/>
    <lineage>
        <taxon>Eukaryota</taxon>
        <taxon>Metazoa</taxon>
        <taxon>Ecdysozoa</taxon>
        <taxon>Arthropoda</taxon>
        <taxon>Hexapoda</taxon>
        <taxon>Insecta</taxon>
        <taxon>Pterygota</taxon>
        <taxon>Neoptera</taxon>
        <taxon>Endopterygota</taxon>
        <taxon>Diptera</taxon>
        <taxon>Brachycera</taxon>
        <taxon>Muscomorpha</taxon>
        <taxon>Ephydroidea</taxon>
        <taxon>Drosophilidae</taxon>
        <taxon>Drosophila</taxon>
        <taxon>Sophophora</taxon>
    </lineage>
</organism>
<dbReference type="Proteomes" id="UP000000304">
    <property type="component" value="Chromosome X"/>
</dbReference>
<dbReference type="AlphaFoldDB" id="B4R518"/>